<gene>
    <name evidence="1" type="ORF">NITFAB_1794</name>
</gene>
<evidence type="ECO:0000313" key="1">
    <source>
        <dbReference type="EMBL" id="SPS06204.1"/>
    </source>
</evidence>
<proteinExistence type="predicted"/>
<sequence length="121" mass="12923">MAYNVFDKSKPDGATQNGTQAMQSIRNNLAAIRDGVIVGAYPGWNFSKSGGTAEQPAIIYYKKSTDWLKVALTWGTTGGEDGNVTVAVYSFSSDSGSNWDVIGTETITWDANGLVTATTWS</sequence>
<protein>
    <submittedName>
        <fullName evidence="1">Uncharacterized protein</fullName>
    </submittedName>
</protein>
<organism evidence="1">
    <name type="scientific">Candidatus Nitrotoga fabula</name>
    <dbReference type="NCBI Taxonomy" id="2182327"/>
    <lineage>
        <taxon>Bacteria</taxon>
        <taxon>Pseudomonadati</taxon>
        <taxon>Pseudomonadota</taxon>
        <taxon>Betaproteobacteria</taxon>
        <taxon>Nitrosomonadales</taxon>
        <taxon>Gallionellaceae</taxon>
        <taxon>Candidatus Nitrotoga</taxon>
    </lineage>
</organism>
<name>A0A2X0RET4_9PROT</name>
<reference evidence="1" key="1">
    <citation type="submission" date="2018-05" db="EMBL/GenBank/DDBJ databases">
        <authorList>
            <person name="Lanie J.A."/>
            <person name="Ng W.-L."/>
            <person name="Kazmierczak K.M."/>
            <person name="Andrzejewski T.M."/>
            <person name="Davidsen T.M."/>
            <person name="Wayne K.J."/>
            <person name="Tettelin H."/>
            <person name="Glass J.I."/>
            <person name="Rusch D."/>
            <person name="Podicherti R."/>
            <person name="Tsui H.-C.T."/>
            <person name="Winkler M.E."/>
        </authorList>
    </citation>
    <scope>NUCLEOTIDE SEQUENCE</scope>
    <source>
        <strain evidence="1">KNB</strain>
    </source>
</reference>
<dbReference type="AlphaFoldDB" id="A0A2X0RET4"/>
<dbReference type="EMBL" id="LS423452">
    <property type="protein sequence ID" value="SPS06204.1"/>
    <property type="molecule type" value="Genomic_DNA"/>
</dbReference>
<accession>A0A2X0RET4</accession>